<dbReference type="Proteomes" id="UP000015103">
    <property type="component" value="Unassembled WGS sequence"/>
</dbReference>
<protein>
    <submittedName>
        <fullName evidence="1">Uncharacterized protein</fullName>
    </submittedName>
</protein>
<proteinExistence type="predicted"/>
<dbReference type="VEuPathDB" id="VectorBase:RPRC006096"/>
<organism evidence="1 2">
    <name type="scientific">Rhodnius prolixus</name>
    <name type="common">Triatomid bug</name>
    <dbReference type="NCBI Taxonomy" id="13249"/>
    <lineage>
        <taxon>Eukaryota</taxon>
        <taxon>Metazoa</taxon>
        <taxon>Ecdysozoa</taxon>
        <taxon>Arthropoda</taxon>
        <taxon>Hexapoda</taxon>
        <taxon>Insecta</taxon>
        <taxon>Pterygota</taxon>
        <taxon>Neoptera</taxon>
        <taxon>Paraneoptera</taxon>
        <taxon>Hemiptera</taxon>
        <taxon>Heteroptera</taxon>
        <taxon>Panheteroptera</taxon>
        <taxon>Cimicomorpha</taxon>
        <taxon>Reduviidae</taxon>
        <taxon>Triatominae</taxon>
        <taxon>Rhodnius</taxon>
    </lineage>
</organism>
<dbReference type="InParanoid" id="T1HPX2"/>
<dbReference type="HOGENOM" id="CLU_2834336_0_0_1"/>
<name>T1HPX2_RHOPR</name>
<dbReference type="Gene3D" id="3.30.365.10">
    <property type="entry name" value="Aldehyde oxidase/xanthine dehydrogenase, molybdopterin binding domain"/>
    <property type="match status" value="1"/>
</dbReference>
<reference evidence="1" key="1">
    <citation type="submission" date="2015-05" db="UniProtKB">
        <authorList>
            <consortium name="EnsemblMetazoa"/>
        </authorList>
    </citation>
    <scope>IDENTIFICATION</scope>
</reference>
<dbReference type="eggNOG" id="KOG0430">
    <property type="taxonomic scope" value="Eukaryota"/>
</dbReference>
<sequence length="66" mass="7282">MKLVYMIATGEPPLCLSVTLQHALKMAIRSARGDAGLPEEWFDLGQPCTFEKVLLTAVTDLKDFSI</sequence>
<dbReference type="AlphaFoldDB" id="T1HPX2"/>
<evidence type="ECO:0000313" key="1">
    <source>
        <dbReference type="EnsemblMetazoa" id="RPRC006096-PA"/>
    </source>
</evidence>
<dbReference type="EnsemblMetazoa" id="RPRC006096-RA">
    <property type="protein sequence ID" value="RPRC006096-PA"/>
    <property type="gene ID" value="RPRC006096"/>
</dbReference>
<evidence type="ECO:0000313" key="2">
    <source>
        <dbReference type="Proteomes" id="UP000015103"/>
    </source>
</evidence>
<dbReference type="EMBL" id="ACPB03021367">
    <property type="status" value="NOT_ANNOTATED_CDS"/>
    <property type="molecule type" value="Genomic_DNA"/>
</dbReference>
<keyword evidence="2" id="KW-1185">Reference proteome</keyword>
<accession>T1HPX2</accession>
<dbReference type="STRING" id="13249.T1HPX2"/>